<dbReference type="STRING" id="1117707.VQ7734_04924"/>
<sequence length="129" mass="13630">MSICRFDLDNFNYNIESNLEAMGLPTPKSIFGSVATMTGTIVSIESALTAKASDISLVAIAGSAYRARQIAGLGAAFYVGAIIGSALMASKRATSCSASELKQAFRDLGLPVWAADDAVRHSDKILRMH</sequence>
<accession>A0A1M7Z2F6</accession>
<name>A0A1M7Z2F6_9VIBR</name>
<protein>
    <submittedName>
        <fullName evidence="2">Uncharacterized protein</fullName>
    </submittedName>
</protein>
<proteinExistence type="predicted"/>
<dbReference type="Proteomes" id="UP000184600">
    <property type="component" value="Unassembled WGS sequence"/>
</dbReference>
<keyword evidence="1" id="KW-0812">Transmembrane</keyword>
<keyword evidence="3" id="KW-1185">Reference proteome</keyword>
<dbReference type="AlphaFoldDB" id="A0A1M7Z2F6"/>
<dbReference type="RefSeq" id="WP_159440398.1">
    <property type="nucleotide sequence ID" value="NZ_AP024897.1"/>
</dbReference>
<evidence type="ECO:0000256" key="1">
    <source>
        <dbReference type="SAM" id="Phobius"/>
    </source>
</evidence>
<evidence type="ECO:0000313" key="3">
    <source>
        <dbReference type="Proteomes" id="UP000184600"/>
    </source>
</evidence>
<organism evidence="2 3">
    <name type="scientific">Vibrio quintilis</name>
    <dbReference type="NCBI Taxonomy" id="1117707"/>
    <lineage>
        <taxon>Bacteria</taxon>
        <taxon>Pseudomonadati</taxon>
        <taxon>Pseudomonadota</taxon>
        <taxon>Gammaproteobacteria</taxon>
        <taxon>Vibrionales</taxon>
        <taxon>Vibrionaceae</taxon>
        <taxon>Vibrio</taxon>
    </lineage>
</organism>
<keyword evidence="1" id="KW-1133">Transmembrane helix</keyword>
<reference evidence="3" key="1">
    <citation type="submission" date="2016-12" db="EMBL/GenBank/DDBJ databases">
        <authorList>
            <person name="Rodrigo-Torres L."/>
            <person name="Arahal R.D."/>
            <person name="Lucena T."/>
        </authorList>
    </citation>
    <scope>NUCLEOTIDE SEQUENCE [LARGE SCALE GENOMIC DNA]</scope>
</reference>
<gene>
    <name evidence="2" type="ORF">VQ7734_04924</name>
</gene>
<keyword evidence="1" id="KW-0472">Membrane</keyword>
<feature type="transmembrane region" description="Helical" evidence="1">
    <location>
        <begin position="70"/>
        <end position="89"/>
    </location>
</feature>
<evidence type="ECO:0000313" key="2">
    <source>
        <dbReference type="EMBL" id="SHO59147.1"/>
    </source>
</evidence>
<dbReference type="OrthoDB" id="5876981at2"/>
<dbReference type="EMBL" id="FRFG01000098">
    <property type="protein sequence ID" value="SHO59147.1"/>
    <property type="molecule type" value="Genomic_DNA"/>
</dbReference>